<evidence type="ECO:0000256" key="7">
    <source>
        <dbReference type="RuleBase" id="RU362119"/>
    </source>
</evidence>
<dbReference type="GO" id="GO:0008768">
    <property type="term" value="F:UDP-sugar diphosphatase activity"/>
    <property type="evidence" value="ECO:0007669"/>
    <property type="project" value="TreeGrafter"/>
</dbReference>
<keyword evidence="4 7" id="KW-0732">Signal</keyword>
<gene>
    <name evidence="10" type="primary">ushA</name>
</gene>
<dbReference type="SUPFAM" id="SSF55816">
    <property type="entry name" value="5'-nucleotidase (syn. UDP-sugar hydrolase), C-terminal domain"/>
    <property type="match status" value="1"/>
</dbReference>
<dbReference type="Pfam" id="PF00149">
    <property type="entry name" value="Metallophos"/>
    <property type="match status" value="1"/>
</dbReference>
<dbReference type="InterPro" id="IPR008334">
    <property type="entry name" value="5'-Nucleotdase_C"/>
</dbReference>
<dbReference type="EMBL" id="AF188725">
    <property type="protein sequence ID" value="AAF05579.1"/>
    <property type="molecule type" value="Genomic_DNA"/>
</dbReference>
<keyword evidence="6" id="KW-0574">Periplasm</keyword>
<feature type="signal peptide" evidence="7">
    <location>
        <begin position="1"/>
        <end position="25"/>
    </location>
</feature>
<dbReference type="PANTHER" id="PTHR11575:SF46">
    <property type="entry name" value="PROTEIN USHA"/>
    <property type="match status" value="1"/>
</dbReference>
<accession>Q9RN39</accession>
<feature type="domain" description="Calcineurin-like phosphoesterase" evidence="8">
    <location>
        <begin position="35"/>
        <end position="253"/>
    </location>
</feature>
<evidence type="ECO:0000256" key="3">
    <source>
        <dbReference type="ARBA" id="ARBA00022723"/>
    </source>
</evidence>
<dbReference type="NCBIfam" id="NF007109">
    <property type="entry name" value="PRK09558.1"/>
    <property type="match status" value="1"/>
</dbReference>
<keyword evidence="3" id="KW-0479">Metal-binding</keyword>
<dbReference type="GO" id="GO:0046872">
    <property type="term" value="F:metal ion binding"/>
    <property type="evidence" value="ECO:0007669"/>
    <property type="project" value="UniProtKB-KW"/>
</dbReference>
<dbReference type="PROSITE" id="PS00785">
    <property type="entry name" value="5_NUCLEOTIDASE_1"/>
    <property type="match status" value="1"/>
</dbReference>
<dbReference type="Gene3D" id="3.90.780.10">
    <property type="entry name" value="5'-Nucleotidase, C-terminal domain"/>
    <property type="match status" value="1"/>
</dbReference>
<keyword evidence="7 10" id="KW-0378">Hydrolase</keyword>
<comment type="subcellular location">
    <subcellularLocation>
        <location evidence="1">Periplasm</location>
    </subcellularLocation>
</comment>
<feature type="chain" id="PRO_5005144970" evidence="7">
    <location>
        <begin position="26"/>
        <end position="550"/>
    </location>
</feature>
<dbReference type="GO" id="GO:0009166">
    <property type="term" value="P:nucleotide catabolic process"/>
    <property type="evidence" value="ECO:0007669"/>
    <property type="project" value="InterPro"/>
</dbReference>
<dbReference type="Pfam" id="PF02872">
    <property type="entry name" value="5_nucleotid_C"/>
    <property type="match status" value="1"/>
</dbReference>
<dbReference type="AlphaFoldDB" id="Q9RN39"/>
<proteinExistence type="inferred from homology"/>
<dbReference type="PANTHER" id="PTHR11575">
    <property type="entry name" value="5'-NUCLEOTIDASE-RELATED"/>
    <property type="match status" value="1"/>
</dbReference>
<protein>
    <submittedName>
        <fullName evidence="10">UDP-sugar hydrolase</fullName>
    </submittedName>
</protein>
<name>Q9RN39_SALER</name>
<evidence type="ECO:0000256" key="5">
    <source>
        <dbReference type="ARBA" id="ARBA00022741"/>
    </source>
</evidence>
<dbReference type="CDD" id="cd07405">
    <property type="entry name" value="MPP_UshA_N"/>
    <property type="match status" value="1"/>
</dbReference>
<organism evidence="10">
    <name type="scientific">Salmonella enterica</name>
    <name type="common">Salmonella choleraesuis</name>
    <dbReference type="NCBI Taxonomy" id="28901"/>
    <lineage>
        <taxon>Bacteria</taxon>
        <taxon>Pseudomonadati</taxon>
        <taxon>Pseudomonadota</taxon>
        <taxon>Gammaproteobacteria</taxon>
        <taxon>Enterobacterales</taxon>
        <taxon>Enterobacteriaceae</taxon>
        <taxon>Salmonella</taxon>
    </lineage>
</organism>
<comment type="similarity">
    <text evidence="2 7">Belongs to the 5'-nucleotidase family.</text>
</comment>
<dbReference type="FunFam" id="3.90.780.10:FF:000003">
    <property type="entry name" value="Protein UshA"/>
    <property type="match status" value="1"/>
</dbReference>
<keyword evidence="5 7" id="KW-0547">Nucleotide-binding</keyword>
<evidence type="ECO:0000256" key="2">
    <source>
        <dbReference type="ARBA" id="ARBA00006654"/>
    </source>
</evidence>
<evidence type="ECO:0000313" key="10">
    <source>
        <dbReference type="EMBL" id="AAF05579.1"/>
    </source>
</evidence>
<dbReference type="PROSITE" id="PS00786">
    <property type="entry name" value="5_NUCLEOTIDASE_2"/>
    <property type="match status" value="1"/>
</dbReference>
<dbReference type="InterPro" id="IPR006179">
    <property type="entry name" value="5_nucleotidase/apyrase"/>
</dbReference>
<evidence type="ECO:0000256" key="1">
    <source>
        <dbReference type="ARBA" id="ARBA00004418"/>
    </source>
</evidence>
<dbReference type="InterPro" id="IPR006146">
    <property type="entry name" value="5'-Nucleotdase_CS"/>
</dbReference>
<dbReference type="InterPro" id="IPR004843">
    <property type="entry name" value="Calcineurin-like_PHP"/>
</dbReference>
<dbReference type="Gene3D" id="3.60.21.10">
    <property type="match status" value="1"/>
</dbReference>
<dbReference type="GO" id="GO:0000166">
    <property type="term" value="F:nucleotide binding"/>
    <property type="evidence" value="ECO:0007669"/>
    <property type="project" value="UniProtKB-KW"/>
</dbReference>
<dbReference type="GO" id="GO:0008253">
    <property type="term" value="F:5'-nucleotidase activity"/>
    <property type="evidence" value="ECO:0007669"/>
    <property type="project" value="TreeGrafter"/>
</dbReference>
<dbReference type="InterPro" id="IPR029052">
    <property type="entry name" value="Metallo-depent_PP-like"/>
</dbReference>
<dbReference type="FunFam" id="3.60.21.10:FF:000025">
    <property type="entry name" value="Protein UshA"/>
    <property type="match status" value="1"/>
</dbReference>
<dbReference type="PRINTS" id="PR01607">
    <property type="entry name" value="APYRASEFAMLY"/>
</dbReference>
<sequence>MKFLKRGVALALLAAFALTTQPAQAYEKDKTYKITILHTNDHHGHFWRSEYGEYGLAAQKTLVDSIRKEVAQEGGSVLLLSGGDINTGVPESDLQDAEPDFRGMNLIGYDAMAVGNHEFDNPLTVLRQQEKWAKFPFLSANIYQKSTGERLFKPWAIFTRQDIKIAVIGLTTDDTAKIGNPEYFTDIEFRKPAEEAKVVIQELNMNEKTDLIIATTHMGHYDNGDHGSNAPGDVEMARSLPAGSLAMIVGGHSQDPVCMASENKKQVNYVPGTPCAPDKQNGIWIVQAHEWGKYVGRADFEFRNGEMKMVNYQLIPVNLKKKVTWDNGKSERVLYTPEIAENPQMLSLLTPFQNKGKAQLEVKIGSVNGLLEGDRSKVRFVQTNMGRVILAAQIARTGADFGVMSGGGIRDSIEAGDITYKSVLKVQPFGNIVVYADMSGKEVVDYLTAVAQMKPDSGAYPQFANVSFVAKEGKLTDLKIKGEPVDPAKTYRMATLSFNATGGDGYPRIDNKPGYVNTGFIDAEVLKEFIQQNSPLDAAAFTPNGEVSWL</sequence>
<dbReference type="InterPro" id="IPR036907">
    <property type="entry name" value="5'-Nucleotdase_C_sf"/>
</dbReference>
<reference evidence="10" key="1">
    <citation type="journal article" date="2001" name="Microbiology">
        <title>The cryptic ushA gene (ushA(c)) in natural isolates of Salmonella enterica (serotype Typhimurium) has been inactivated by a single missense mutation.</title>
        <authorList>
            <person name="Innes D."/>
            <person name="Beacham I.R."/>
            <person name="Beven C.-A."/>
            <person name="Douglas M."/>
            <person name="Laird M.W."/>
            <person name="Joly J.C."/>
            <person name="Burns D.M."/>
        </authorList>
    </citation>
    <scope>NUCLEOTIDE SEQUENCE</scope>
</reference>
<dbReference type="SUPFAM" id="SSF56300">
    <property type="entry name" value="Metallo-dependent phosphatases"/>
    <property type="match status" value="1"/>
</dbReference>
<evidence type="ECO:0000256" key="6">
    <source>
        <dbReference type="ARBA" id="ARBA00022764"/>
    </source>
</evidence>
<evidence type="ECO:0000256" key="4">
    <source>
        <dbReference type="ARBA" id="ARBA00022729"/>
    </source>
</evidence>
<feature type="domain" description="5'-Nucleotidase C-terminal" evidence="9">
    <location>
        <begin position="364"/>
        <end position="507"/>
    </location>
</feature>
<evidence type="ECO:0000259" key="9">
    <source>
        <dbReference type="Pfam" id="PF02872"/>
    </source>
</evidence>
<evidence type="ECO:0000259" key="8">
    <source>
        <dbReference type="Pfam" id="PF00149"/>
    </source>
</evidence>
<dbReference type="GO" id="GO:0030288">
    <property type="term" value="C:outer membrane-bounded periplasmic space"/>
    <property type="evidence" value="ECO:0007669"/>
    <property type="project" value="TreeGrafter"/>
</dbReference>